<proteinExistence type="predicted"/>
<evidence type="ECO:0000256" key="1">
    <source>
        <dbReference type="SAM" id="Phobius"/>
    </source>
</evidence>
<protein>
    <submittedName>
        <fullName evidence="2">Uncharacterized protein</fullName>
    </submittedName>
</protein>
<organism evidence="2 3">
    <name type="scientific">Viridibacillus arvi</name>
    <dbReference type="NCBI Taxonomy" id="263475"/>
    <lineage>
        <taxon>Bacteria</taxon>
        <taxon>Bacillati</taxon>
        <taxon>Bacillota</taxon>
        <taxon>Bacilli</taxon>
        <taxon>Bacillales</taxon>
        <taxon>Caryophanaceae</taxon>
        <taxon>Viridibacillus</taxon>
    </lineage>
</organism>
<dbReference type="OrthoDB" id="1905191at2"/>
<dbReference type="Proteomes" id="UP000036867">
    <property type="component" value="Unassembled WGS sequence"/>
</dbReference>
<dbReference type="AlphaFoldDB" id="A0A0M0LB74"/>
<evidence type="ECO:0000313" key="2">
    <source>
        <dbReference type="EMBL" id="KOO48299.1"/>
    </source>
</evidence>
<dbReference type="EMBL" id="LILB01000007">
    <property type="protein sequence ID" value="KOO48299.1"/>
    <property type="molecule type" value="Genomic_DNA"/>
</dbReference>
<name>A0A0M0LB74_9BACL</name>
<accession>A0A0M0LB74</accession>
<gene>
    <name evidence="2" type="ORF">AMD00_17995</name>
</gene>
<comment type="caution">
    <text evidence="2">The sequence shown here is derived from an EMBL/GenBank/DDBJ whole genome shotgun (WGS) entry which is preliminary data.</text>
</comment>
<keyword evidence="1" id="KW-0472">Membrane</keyword>
<keyword evidence="3" id="KW-1185">Reference proteome</keyword>
<dbReference type="RefSeq" id="WP_053418432.1">
    <property type="nucleotide sequence ID" value="NZ_LILB01000007.1"/>
</dbReference>
<dbReference type="STRING" id="263475.AMD00_17995"/>
<feature type="transmembrane region" description="Helical" evidence="1">
    <location>
        <begin position="6"/>
        <end position="24"/>
    </location>
</feature>
<reference evidence="3" key="1">
    <citation type="submission" date="2015-08" db="EMBL/GenBank/DDBJ databases">
        <title>Fjat-10028 dsm 16317.</title>
        <authorList>
            <person name="Liu B."/>
            <person name="Wang J."/>
            <person name="Zhu Y."/>
            <person name="Liu G."/>
            <person name="Chen Q."/>
            <person name="Chen Z."/>
            <person name="Lan J."/>
            <person name="Che J."/>
            <person name="Ge C."/>
            <person name="Shi H."/>
            <person name="Pan Z."/>
            <person name="Liu X."/>
        </authorList>
    </citation>
    <scope>NUCLEOTIDE SEQUENCE [LARGE SCALE GENOMIC DNA]</scope>
    <source>
        <strain evidence="3">DSM 16317</strain>
    </source>
</reference>
<sequence>MKAKWFWGAISIILISWLGNTLYYQSKQLKDPIILSSYINIISDYERTFSIFYLTNKGENMEAMSLRLGQETLYPLGNDSYFGEMGNYVASSYYTEYIHHYLKKVDFNIDEEQLAYLKSKKINANKILMEFSGHRSLNANIEHFEIHNEPRSIKSDFSSRSVDNIGNVTEDVQLLEDAHMKKLELPQEIASLYKVNVGKSGEGAMTPIEDQSWPMDVKAKERIITQYKRKSKVQPGKYIDADILMPVTNKKNKEMGYVFHFRSEPSLTQRQVNQLVYDAKEESK</sequence>
<keyword evidence="1" id="KW-1133">Transmembrane helix</keyword>
<keyword evidence="1" id="KW-0812">Transmembrane</keyword>
<dbReference type="GeneID" id="301137989"/>
<evidence type="ECO:0000313" key="3">
    <source>
        <dbReference type="Proteomes" id="UP000036867"/>
    </source>
</evidence>